<dbReference type="AlphaFoldDB" id="A0A1I6HIQ1"/>
<evidence type="ECO:0000313" key="2">
    <source>
        <dbReference type="EMBL" id="SFR54353.1"/>
    </source>
</evidence>
<evidence type="ECO:0000313" key="3">
    <source>
        <dbReference type="Proteomes" id="UP000199424"/>
    </source>
</evidence>
<organism evidence="2 3">
    <name type="scientific">Pseudidiomarina maritima</name>
    <dbReference type="NCBI Taxonomy" id="519453"/>
    <lineage>
        <taxon>Bacteria</taxon>
        <taxon>Pseudomonadati</taxon>
        <taxon>Pseudomonadota</taxon>
        <taxon>Gammaproteobacteria</taxon>
        <taxon>Alteromonadales</taxon>
        <taxon>Idiomarinaceae</taxon>
        <taxon>Pseudidiomarina</taxon>
    </lineage>
</organism>
<proteinExistence type="predicted"/>
<keyword evidence="1" id="KW-1133">Transmembrane helix</keyword>
<sequence>MTKPTWQRWLWFVGIWAAGVITITLVGLLIRAVLL</sequence>
<dbReference type="InterPro" id="IPR023391">
    <property type="entry name" value="Prot_translocase_SecE_dom_sf"/>
</dbReference>
<dbReference type="SUPFAM" id="SSF103456">
    <property type="entry name" value="Preprotein translocase SecE subunit"/>
    <property type="match status" value="1"/>
</dbReference>
<feature type="transmembrane region" description="Helical" evidence="1">
    <location>
        <begin position="9"/>
        <end position="34"/>
    </location>
</feature>
<protein>
    <recommendedName>
        <fullName evidence="4">DUF2474 family protein</fullName>
    </recommendedName>
</protein>
<keyword evidence="3" id="KW-1185">Reference proteome</keyword>
<accession>A0A1I6HIQ1</accession>
<dbReference type="Proteomes" id="UP000199424">
    <property type="component" value="Unassembled WGS sequence"/>
</dbReference>
<gene>
    <name evidence="2" type="ORF">SAMN04488070_1836</name>
</gene>
<evidence type="ECO:0008006" key="4">
    <source>
        <dbReference type="Google" id="ProtNLM"/>
    </source>
</evidence>
<name>A0A1I6HIQ1_9GAMM</name>
<evidence type="ECO:0000256" key="1">
    <source>
        <dbReference type="SAM" id="Phobius"/>
    </source>
</evidence>
<dbReference type="EMBL" id="FOYU01000003">
    <property type="protein sequence ID" value="SFR54353.1"/>
    <property type="molecule type" value="Genomic_DNA"/>
</dbReference>
<reference evidence="3" key="1">
    <citation type="submission" date="2016-10" db="EMBL/GenBank/DDBJ databases">
        <authorList>
            <person name="Varghese N."/>
            <person name="Submissions S."/>
        </authorList>
    </citation>
    <scope>NUCLEOTIDE SEQUENCE [LARGE SCALE GENOMIC DNA]</scope>
    <source>
        <strain evidence="3">CGMCC 1.7285</strain>
    </source>
</reference>
<keyword evidence="1" id="KW-0812">Transmembrane</keyword>
<keyword evidence="1" id="KW-0472">Membrane</keyword>